<dbReference type="InterPro" id="IPR004090">
    <property type="entry name" value="Chemotax_Me-accpt_rcpt"/>
</dbReference>
<protein>
    <submittedName>
        <fullName evidence="10">Methyl-accepting chemotaxis protein</fullName>
    </submittedName>
</protein>
<dbReference type="InterPro" id="IPR000014">
    <property type="entry name" value="PAS"/>
</dbReference>
<dbReference type="SUPFAM" id="SSF58104">
    <property type="entry name" value="Methyl-accepting chemotaxis protein (MCP) signaling domain"/>
    <property type="match status" value="1"/>
</dbReference>
<dbReference type="PANTHER" id="PTHR43531:SF14">
    <property type="entry name" value="METHYL-ACCEPTING CHEMOTAXIS PROTEIN I-RELATED"/>
    <property type="match status" value="1"/>
</dbReference>
<sequence length="665" mass="73308">MSIFKFFGNDEAREQRDEERQRYFQLLDNSGNSFMIADSQRNIIYANKAVVRLLQEAEDDIRKELPQFSVAKLIGSNIDIFHKNPAHQRNLLERLTQSHTAQITIGKRIFRLILTPIITAENKHLGTGVEWIDRTESIEAERATQRILEALNNTSTNVMIADANRTIIYMNRSVETMLRHSESEIRQALPHFSVDKILGSSMDIFHRNPAHQASLLDKLDRKYESLIKVASCHFRLTASPIVSKEGERLGTVVEWLDRTIEVQTEQEISRIVTAAAAGDFSQRAETDGKQGFFLMLANNLNSLIETSERGLQDVARVLMALADGDLTTRIYNDYEGTFDDLKNYSNQTAEKLSFMIQDIQRAADTINTASAEIAQGNADLSSRTEEQASSLEQTSASMEELTGTVKLNADNASQANALASKAAEVAVDGGELIQQVVQTMASINESARKIADIIGVIDGIAFQTNILALNAAVEAARAGEQGRGFAVVASEVRSLAQRSANAAKDIKALISDSVSKIESGNSLVGKSGDTMKEIVIAIKRVNDIMAEIASASNEQAIGIDEISKAVVQMDEMTQQNAALVEEAAAAAESMQSQAQQLSDSVASFRVDDEDEAPRRSNARLAAPKAKAMKPIKQQLQPMARARVTEKPKTNAMKPMKQDQDEWEEF</sequence>
<evidence type="ECO:0000313" key="10">
    <source>
        <dbReference type="EMBL" id="WMB75162.1"/>
    </source>
</evidence>
<dbReference type="KEGG" id="sog:RA178_11325"/>
<dbReference type="InterPro" id="IPR035965">
    <property type="entry name" value="PAS-like_dom_sf"/>
</dbReference>
<feature type="domain" description="PAS" evidence="8">
    <location>
        <begin position="143"/>
        <end position="185"/>
    </location>
</feature>
<dbReference type="InterPro" id="IPR004089">
    <property type="entry name" value="MCPsignal_dom"/>
</dbReference>
<dbReference type="GO" id="GO:0007165">
    <property type="term" value="P:signal transduction"/>
    <property type="evidence" value="ECO:0007669"/>
    <property type="project" value="UniProtKB-KW"/>
</dbReference>
<keyword evidence="2" id="KW-0488">Methylation</keyword>
<dbReference type="Pfam" id="PF18947">
    <property type="entry name" value="HAMP_2"/>
    <property type="match status" value="1"/>
</dbReference>
<evidence type="ECO:0000256" key="5">
    <source>
        <dbReference type="PROSITE-ProRule" id="PRU00284"/>
    </source>
</evidence>
<dbReference type="FunFam" id="3.30.450.20:FF:000075">
    <property type="entry name" value="Methyl-accepting chemotaxis protein"/>
    <property type="match status" value="2"/>
</dbReference>
<dbReference type="SMART" id="SM00283">
    <property type="entry name" value="MA"/>
    <property type="match status" value="1"/>
</dbReference>
<dbReference type="Pfam" id="PF00015">
    <property type="entry name" value="MCPsignal"/>
    <property type="match status" value="1"/>
</dbReference>
<comment type="subcellular location">
    <subcellularLocation>
        <location evidence="1">Membrane</location>
    </subcellularLocation>
</comment>
<dbReference type="PROSITE" id="PS50111">
    <property type="entry name" value="CHEMOTAXIS_TRANSDUC_2"/>
    <property type="match status" value="1"/>
</dbReference>
<evidence type="ECO:0000256" key="4">
    <source>
        <dbReference type="ARBA" id="ARBA00029447"/>
    </source>
</evidence>
<dbReference type="GO" id="GO:0006935">
    <property type="term" value="P:chemotaxis"/>
    <property type="evidence" value="ECO:0007669"/>
    <property type="project" value="InterPro"/>
</dbReference>
<dbReference type="EMBL" id="CP132914">
    <property type="protein sequence ID" value="WMB75162.1"/>
    <property type="molecule type" value="Genomic_DNA"/>
</dbReference>
<dbReference type="AlphaFoldDB" id="A0AA50KHM6"/>
<dbReference type="PROSITE" id="PS50112">
    <property type="entry name" value="PAS"/>
    <property type="match status" value="1"/>
</dbReference>
<dbReference type="PANTHER" id="PTHR43531">
    <property type="entry name" value="PROTEIN ICFG"/>
    <property type="match status" value="1"/>
</dbReference>
<feature type="domain" description="Methyl-accepting transducer" evidence="7">
    <location>
        <begin position="362"/>
        <end position="591"/>
    </location>
</feature>
<dbReference type="Gene3D" id="3.30.450.20">
    <property type="entry name" value="PAS domain"/>
    <property type="match status" value="2"/>
</dbReference>
<feature type="domain" description="HAMP" evidence="9">
    <location>
        <begin position="305"/>
        <end position="357"/>
    </location>
</feature>
<organism evidence="10">
    <name type="scientific">Shewanella oncorhynchi</name>
    <dbReference type="NCBI Taxonomy" id="2726434"/>
    <lineage>
        <taxon>Bacteria</taxon>
        <taxon>Pseudomonadati</taxon>
        <taxon>Pseudomonadota</taxon>
        <taxon>Gammaproteobacteria</taxon>
        <taxon>Alteromonadales</taxon>
        <taxon>Shewanellaceae</taxon>
        <taxon>Shewanella</taxon>
    </lineage>
</organism>
<comment type="similarity">
    <text evidence="4">Belongs to the methyl-accepting chemotaxis (MCP) protein family.</text>
</comment>
<dbReference type="SMART" id="SM00091">
    <property type="entry name" value="PAS"/>
    <property type="match status" value="2"/>
</dbReference>
<gene>
    <name evidence="10" type="ORF">RA178_11325</name>
</gene>
<feature type="compositionally biased region" description="Low complexity" evidence="6">
    <location>
        <begin position="621"/>
        <end position="632"/>
    </location>
</feature>
<dbReference type="Proteomes" id="UP001236800">
    <property type="component" value="Chromosome"/>
</dbReference>
<evidence type="ECO:0000259" key="8">
    <source>
        <dbReference type="PROSITE" id="PS50112"/>
    </source>
</evidence>
<proteinExistence type="inferred from homology"/>
<evidence type="ECO:0000259" key="9">
    <source>
        <dbReference type="PROSITE" id="PS50885"/>
    </source>
</evidence>
<accession>A0AA50KHM6</accession>
<dbReference type="GO" id="GO:0005886">
    <property type="term" value="C:plasma membrane"/>
    <property type="evidence" value="ECO:0007669"/>
    <property type="project" value="TreeGrafter"/>
</dbReference>
<dbReference type="Pfam" id="PF13188">
    <property type="entry name" value="PAS_8"/>
    <property type="match status" value="2"/>
</dbReference>
<dbReference type="PRINTS" id="PR00260">
    <property type="entry name" value="CHEMTRNSDUCR"/>
</dbReference>
<feature type="region of interest" description="Disordered" evidence="6">
    <location>
        <begin position="590"/>
        <end position="665"/>
    </location>
</feature>
<evidence type="ECO:0000259" key="7">
    <source>
        <dbReference type="PROSITE" id="PS50111"/>
    </source>
</evidence>
<dbReference type="GeneID" id="301339782"/>
<reference evidence="10" key="1">
    <citation type="submission" date="2023-08" db="EMBL/GenBank/DDBJ databases">
        <title>Complete genome sequence of Shewanella oncorhynchi Z-P2, a siderophore putrebactin-producing bacterium.</title>
        <authorList>
            <person name="Zhang Y."/>
        </authorList>
    </citation>
    <scope>NUCLEOTIDE SEQUENCE</scope>
    <source>
        <strain evidence="10">Z-P2</strain>
    </source>
</reference>
<dbReference type="CDD" id="cd11386">
    <property type="entry name" value="MCP_signal"/>
    <property type="match status" value="1"/>
</dbReference>
<evidence type="ECO:0000256" key="6">
    <source>
        <dbReference type="SAM" id="MobiDB-lite"/>
    </source>
</evidence>
<dbReference type="SUPFAM" id="SSF55785">
    <property type="entry name" value="PYP-like sensor domain (PAS domain)"/>
    <property type="match status" value="2"/>
</dbReference>
<dbReference type="GO" id="GO:0004888">
    <property type="term" value="F:transmembrane signaling receptor activity"/>
    <property type="evidence" value="ECO:0007669"/>
    <property type="project" value="InterPro"/>
</dbReference>
<dbReference type="InterPro" id="IPR051310">
    <property type="entry name" value="MCP_chemotaxis"/>
</dbReference>
<evidence type="ECO:0000256" key="2">
    <source>
        <dbReference type="ARBA" id="ARBA00022481"/>
    </source>
</evidence>
<keyword evidence="3 5" id="KW-0807">Transducer</keyword>
<dbReference type="PROSITE" id="PS50885">
    <property type="entry name" value="HAMP"/>
    <property type="match status" value="1"/>
</dbReference>
<name>A0AA50KHM6_9GAMM</name>
<dbReference type="RefSeq" id="WP_306685381.1">
    <property type="nucleotide sequence ID" value="NZ_CP132914.1"/>
</dbReference>
<dbReference type="Gene3D" id="1.10.287.950">
    <property type="entry name" value="Methyl-accepting chemotaxis protein"/>
    <property type="match status" value="1"/>
</dbReference>
<evidence type="ECO:0000256" key="3">
    <source>
        <dbReference type="ARBA" id="ARBA00023224"/>
    </source>
</evidence>
<dbReference type="InterPro" id="IPR003660">
    <property type="entry name" value="HAMP_dom"/>
</dbReference>
<dbReference type="FunFam" id="1.10.287.950:FF:000001">
    <property type="entry name" value="Methyl-accepting chemotaxis sensory transducer"/>
    <property type="match status" value="1"/>
</dbReference>
<evidence type="ECO:0000256" key="1">
    <source>
        <dbReference type="ARBA" id="ARBA00004370"/>
    </source>
</evidence>